<dbReference type="RefSeq" id="WP_130433591.1">
    <property type="nucleotide sequence ID" value="NZ_SHKP01000007.1"/>
</dbReference>
<proteinExistence type="predicted"/>
<dbReference type="Proteomes" id="UP000293671">
    <property type="component" value="Unassembled WGS sequence"/>
</dbReference>
<organism evidence="1 2">
    <name type="scientific">Rivibacter subsaxonicus</name>
    <dbReference type="NCBI Taxonomy" id="457575"/>
    <lineage>
        <taxon>Bacteria</taxon>
        <taxon>Pseudomonadati</taxon>
        <taxon>Pseudomonadota</taxon>
        <taxon>Betaproteobacteria</taxon>
        <taxon>Burkholderiales</taxon>
        <taxon>Rivibacter</taxon>
    </lineage>
</organism>
<reference evidence="1 2" key="1">
    <citation type="submission" date="2019-02" db="EMBL/GenBank/DDBJ databases">
        <title>Genomic Encyclopedia of Type Strains, Phase IV (KMG-IV): sequencing the most valuable type-strain genomes for metagenomic binning, comparative biology and taxonomic classification.</title>
        <authorList>
            <person name="Goeker M."/>
        </authorList>
    </citation>
    <scope>NUCLEOTIDE SEQUENCE [LARGE SCALE GENOMIC DNA]</scope>
    <source>
        <strain evidence="1 2">DSM 19570</strain>
    </source>
</reference>
<comment type="caution">
    <text evidence="1">The sequence shown here is derived from an EMBL/GenBank/DDBJ whole genome shotgun (WGS) entry which is preliminary data.</text>
</comment>
<accession>A0A4V2FSR5</accession>
<gene>
    <name evidence="1" type="ORF">EV670_3047</name>
</gene>
<dbReference type="EMBL" id="SHKP01000007">
    <property type="protein sequence ID" value="RZT95295.1"/>
    <property type="molecule type" value="Genomic_DNA"/>
</dbReference>
<name>A0A4V2FSR5_9BURK</name>
<evidence type="ECO:0000313" key="2">
    <source>
        <dbReference type="Proteomes" id="UP000293671"/>
    </source>
</evidence>
<dbReference type="AlphaFoldDB" id="A0A4V2FSR5"/>
<protein>
    <submittedName>
        <fullName evidence="1">Uncharacterized protein</fullName>
    </submittedName>
</protein>
<evidence type="ECO:0000313" key="1">
    <source>
        <dbReference type="EMBL" id="RZT95295.1"/>
    </source>
</evidence>
<keyword evidence="2" id="KW-1185">Reference proteome</keyword>
<sequence length="91" mass="9708">MDGTDADKALVHGAVQVLIDWAKTADPSAPLGGVMVARINEVQALMYEPSADEAVVCLDDQNNFLVKRLQIVNLVAADCQVQGVSEGRTLQ</sequence>